<dbReference type="EMBL" id="CAEZXX010000152">
    <property type="protein sequence ID" value="CAB4722419.1"/>
    <property type="molecule type" value="Genomic_DNA"/>
</dbReference>
<dbReference type="PANTHER" id="PTHR23308">
    <property type="entry name" value="NUCLEAR INHIBITOR OF PROTEIN PHOSPHATASE-1"/>
    <property type="match status" value="1"/>
</dbReference>
<evidence type="ECO:0000313" key="2">
    <source>
        <dbReference type="EMBL" id="CAB4722419.1"/>
    </source>
</evidence>
<gene>
    <name evidence="2" type="ORF">UFOPK2602_01833</name>
    <name evidence="3" type="ORF">UFOPK2806_00200</name>
    <name evidence="4" type="ORF">UFOPK3417_00777</name>
</gene>
<proteinExistence type="predicted"/>
<dbReference type="InterPro" id="IPR000253">
    <property type="entry name" value="FHA_dom"/>
</dbReference>
<protein>
    <submittedName>
        <fullName evidence="2">Unannotated protein</fullName>
    </submittedName>
</protein>
<dbReference type="PROSITE" id="PS50006">
    <property type="entry name" value="FHA_DOMAIN"/>
    <property type="match status" value="1"/>
</dbReference>
<dbReference type="EMBL" id="CAFBLR010000058">
    <property type="protein sequence ID" value="CAB4871625.1"/>
    <property type="molecule type" value="Genomic_DNA"/>
</dbReference>
<reference evidence="2" key="1">
    <citation type="submission" date="2020-05" db="EMBL/GenBank/DDBJ databases">
        <authorList>
            <person name="Chiriac C."/>
            <person name="Salcher M."/>
            <person name="Ghai R."/>
            <person name="Kavagutti S V."/>
        </authorList>
    </citation>
    <scope>NUCLEOTIDE SEQUENCE</scope>
</reference>
<dbReference type="InterPro" id="IPR008984">
    <property type="entry name" value="SMAD_FHA_dom_sf"/>
</dbReference>
<dbReference type="SMART" id="SM00240">
    <property type="entry name" value="FHA"/>
    <property type="match status" value="1"/>
</dbReference>
<dbReference type="InterPro" id="IPR026870">
    <property type="entry name" value="Zinc_ribbon_dom"/>
</dbReference>
<evidence type="ECO:0000313" key="4">
    <source>
        <dbReference type="EMBL" id="CAB4871625.1"/>
    </source>
</evidence>
<feature type="domain" description="FHA" evidence="1">
    <location>
        <begin position="79"/>
        <end position="128"/>
    </location>
</feature>
<dbReference type="Gene3D" id="2.60.200.20">
    <property type="match status" value="1"/>
</dbReference>
<dbReference type="InterPro" id="IPR050923">
    <property type="entry name" value="Cell_Proc_Reg/RNA_Proc"/>
</dbReference>
<dbReference type="AlphaFoldDB" id="A0A6J6RHA2"/>
<evidence type="ECO:0000313" key="3">
    <source>
        <dbReference type="EMBL" id="CAB4738459.1"/>
    </source>
</evidence>
<dbReference type="Pfam" id="PF13240">
    <property type="entry name" value="Zn_Ribbon_1"/>
    <property type="match status" value="1"/>
</dbReference>
<dbReference type="EMBL" id="CAEZYY010000002">
    <property type="protein sequence ID" value="CAB4738459.1"/>
    <property type="molecule type" value="Genomic_DNA"/>
</dbReference>
<organism evidence="2">
    <name type="scientific">freshwater metagenome</name>
    <dbReference type="NCBI Taxonomy" id="449393"/>
    <lineage>
        <taxon>unclassified sequences</taxon>
        <taxon>metagenomes</taxon>
        <taxon>ecological metagenomes</taxon>
    </lineage>
</organism>
<name>A0A6J6RHA2_9ZZZZ</name>
<evidence type="ECO:0000259" key="1">
    <source>
        <dbReference type="PROSITE" id="PS50006"/>
    </source>
</evidence>
<dbReference type="SUPFAM" id="SSF49879">
    <property type="entry name" value="SMAD/FHA domain"/>
    <property type="match status" value="1"/>
</dbReference>
<dbReference type="Pfam" id="PF00498">
    <property type="entry name" value="FHA"/>
    <property type="match status" value="1"/>
</dbReference>
<sequence>MAYVFCNHCGHRNTPHSSFCSACGNVLDHSDEHTASITRVEGEAPKPAHRFDPAVEHGVLVVRGGDQDGLRFALSDRLTSLGRSVENDVSLDDITVSRRHAVMELTPDGFTIHDNGSLNGTYVNQQRVTTCALEHGDEIQVGKFHFLFLLGPD</sequence>
<accession>A0A6J6RHA2</accession>